<dbReference type="Gene3D" id="2.60.40.10">
    <property type="entry name" value="Immunoglobulins"/>
    <property type="match status" value="1"/>
</dbReference>
<dbReference type="InterPro" id="IPR013783">
    <property type="entry name" value="Ig-like_fold"/>
</dbReference>
<dbReference type="RefSeq" id="WP_143987925.1">
    <property type="nucleotide sequence ID" value="NZ_CP041692.1"/>
</dbReference>
<dbReference type="InterPro" id="IPR001764">
    <property type="entry name" value="Glyco_hydro_3_N"/>
</dbReference>
<evidence type="ECO:0000259" key="3">
    <source>
        <dbReference type="Pfam" id="PF01915"/>
    </source>
</evidence>
<dbReference type="PRINTS" id="PR00133">
    <property type="entry name" value="GLHYDRLASE3"/>
</dbReference>
<dbReference type="EMBL" id="CP041692">
    <property type="protein sequence ID" value="QDP97971.1"/>
    <property type="molecule type" value="Genomic_DNA"/>
</dbReference>
<evidence type="ECO:0000313" key="4">
    <source>
        <dbReference type="EMBL" id="QDP97971.1"/>
    </source>
</evidence>
<organism evidence="4 5">
    <name type="scientific">Microlunatus elymi</name>
    <dbReference type="NCBI Taxonomy" id="2596828"/>
    <lineage>
        <taxon>Bacteria</taxon>
        <taxon>Bacillati</taxon>
        <taxon>Actinomycetota</taxon>
        <taxon>Actinomycetes</taxon>
        <taxon>Propionibacteriales</taxon>
        <taxon>Propionibacteriaceae</taxon>
        <taxon>Microlunatus</taxon>
    </lineage>
</organism>
<gene>
    <name evidence="4" type="ORF">FOE78_20545</name>
</gene>
<reference evidence="4 5" key="1">
    <citation type="submission" date="2019-07" db="EMBL/GenBank/DDBJ databases">
        <title>Microlunatus dokdonensis sp. nov. isolated from the rhizospheric soil of the wild plant Elymus tsukushiensis.</title>
        <authorList>
            <person name="Ghim S.-Y."/>
            <person name="Hwang Y.-J."/>
            <person name="Son J.-S."/>
            <person name="Shin J.-H."/>
        </authorList>
    </citation>
    <scope>NUCLEOTIDE SEQUENCE [LARGE SCALE GENOMIC DNA]</scope>
    <source>
        <strain evidence="4 5">KUDC0627</strain>
    </source>
</reference>
<dbReference type="Pfam" id="PF00933">
    <property type="entry name" value="Glyco_hydro_3"/>
    <property type="match status" value="1"/>
</dbReference>
<feature type="domain" description="Glycoside hydrolase family 3 N-terminal" evidence="2">
    <location>
        <begin position="88"/>
        <end position="352"/>
    </location>
</feature>
<dbReference type="InterPro" id="IPR051915">
    <property type="entry name" value="Cellulose_Degrad_GH3"/>
</dbReference>
<dbReference type="OrthoDB" id="9803863at2"/>
<proteinExistence type="predicted"/>
<dbReference type="Pfam" id="PF01915">
    <property type="entry name" value="Glyco_hydro_3_C"/>
    <property type="match status" value="1"/>
</dbReference>
<dbReference type="InterPro" id="IPR002772">
    <property type="entry name" value="Glyco_hydro_3_C"/>
</dbReference>
<evidence type="ECO:0000313" key="5">
    <source>
        <dbReference type="Proteomes" id="UP000319263"/>
    </source>
</evidence>
<feature type="domain" description="Glycoside hydrolase family 3 C-terminal" evidence="3">
    <location>
        <begin position="383"/>
        <end position="626"/>
    </location>
</feature>
<dbReference type="PANTHER" id="PTHR30620:SF123">
    <property type="entry name" value="BETA-XYLOSIDASE"/>
    <property type="match status" value="1"/>
</dbReference>
<dbReference type="KEGG" id="mik:FOE78_20545"/>
<name>A0A516Q432_9ACTN</name>
<accession>A0A516Q432</accession>
<dbReference type="Proteomes" id="UP000319263">
    <property type="component" value="Chromosome"/>
</dbReference>
<sequence length="744" mass="77402">MDPFRDPALPTAERVADLLSRMTLSEKIGQLNQRLLGWHTWQRREDGFALTDGLDKEIEATGGIGAVYGLLRSDAWSGRDWRTGAGPEESAELTAMVQERIVGRSRLGIPALFAEEAPHGHQALGGQLLPTNIGVAATWRPQLLEEAAAQVATELRARGTHLALVSGLDILRDPRWGRSEECFGEDPLLASAFTRALVNGLQSVPGVGAVLKHFAAQGAGIGGRNGSGAPIGPRELAEIHLPAARAGIEAGAVGVMAAYNDIDGVPCVANADLLGRILRQDWGFGGLVMADMGAIDRLTLTGDHRVAAALALSAGVDLSLCDRAYTELADALAASMISEELIDRACARVLTVKIDLGLLDPPQPAPSFPAPSRLDDLIADTAVLISNDGTLPLLDGDCGRLAVIGPNADDLDALLGDYVPPLPEGTGTTVLTGLRDRFGADRVAYAPGCLLTRSIPGGIDRAVELARAANRVVLVIGSSGQRHYEDSFADNGAADLTGQPVTATTGEGFDVADLELPEPQRDLVAAVAATGTPVIAVIISGRPLSLDFVADRCAAVLSCWYPGPDGGRAVAALLAGDREPAGRLPVSLPRSSGTLPVAYNERVESVSRYIDSETGTRFGFGAGLGYATWSLGPARRTVDGLTAELTNTSNRSGRQVVQLYGRARVAGIQPRRAVLLGFSTAELGARQSATVTVPVRPDALTGLGSPTDGVVDLWLSLTGADDQPDVIAVAAIDVAAIDVAGAGG</sequence>
<dbReference type="InterPro" id="IPR036881">
    <property type="entry name" value="Glyco_hydro_3_C_sf"/>
</dbReference>
<evidence type="ECO:0000256" key="1">
    <source>
        <dbReference type="ARBA" id="ARBA00022801"/>
    </source>
</evidence>
<dbReference type="SUPFAM" id="SSF51445">
    <property type="entry name" value="(Trans)glycosidases"/>
    <property type="match status" value="1"/>
</dbReference>
<dbReference type="GO" id="GO:0009251">
    <property type="term" value="P:glucan catabolic process"/>
    <property type="evidence" value="ECO:0007669"/>
    <property type="project" value="TreeGrafter"/>
</dbReference>
<dbReference type="SUPFAM" id="SSF52279">
    <property type="entry name" value="Beta-D-glucan exohydrolase, C-terminal domain"/>
    <property type="match status" value="1"/>
</dbReference>
<keyword evidence="5" id="KW-1185">Reference proteome</keyword>
<evidence type="ECO:0000259" key="2">
    <source>
        <dbReference type="Pfam" id="PF00933"/>
    </source>
</evidence>
<dbReference type="InterPro" id="IPR017853">
    <property type="entry name" value="GH"/>
</dbReference>
<dbReference type="Gene3D" id="3.20.20.300">
    <property type="entry name" value="Glycoside hydrolase, family 3, N-terminal domain"/>
    <property type="match status" value="1"/>
</dbReference>
<dbReference type="Gene3D" id="3.40.50.1700">
    <property type="entry name" value="Glycoside hydrolase family 3 C-terminal domain"/>
    <property type="match status" value="1"/>
</dbReference>
<dbReference type="InterPro" id="IPR036962">
    <property type="entry name" value="Glyco_hydro_3_N_sf"/>
</dbReference>
<dbReference type="GO" id="GO:0008422">
    <property type="term" value="F:beta-glucosidase activity"/>
    <property type="evidence" value="ECO:0007669"/>
    <property type="project" value="TreeGrafter"/>
</dbReference>
<dbReference type="PANTHER" id="PTHR30620">
    <property type="entry name" value="PERIPLASMIC BETA-GLUCOSIDASE-RELATED"/>
    <property type="match status" value="1"/>
</dbReference>
<dbReference type="AlphaFoldDB" id="A0A516Q432"/>
<protein>
    <submittedName>
        <fullName evidence="4">Beta-glucosidase</fullName>
    </submittedName>
</protein>
<keyword evidence="1" id="KW-0378">Hydrolase</keyword>